<dbReference type="SUPFAM" id="SSF50969">
    <property type="entry name" value="YVTN repeat-like/Quinoprotein amine dehydrogenase"/>
    <property type="match status" value="1"/>
</dbReference>
<feature type="signal peptide" evidence="1">
    <location>
        <begin position="1"/>
        <end position="20"/>
    </location>
</feature>
<comment type="caution">
    <text evidence="2">The sequence shown here is derived from an EMBL/GenBank/DDBJ whole genome shotgun (WGS) entry which is preliminary data.</text>
</comment>
<keyword evidence="3" id="KW-1185">Reference proteome</keyword>
<sequence length="397" mass="39686">MKLGSTTRAVLACAAGGLLATGCGGATGGGAAPEETATPHGYVEGAEETAEAQWRLVMADTGTGALHMLDPATEEVTEVGSAPGAEEAAADGRFAYFGTGSGAVVLDSGTWTVDHGDHVHYYRADPAVVGEVEAEGPIQAAADTTTAALTSRAGVRLLDRAALEEGGTGEPAAREGAAALPYGGHVVAVGADGAVTVLDRDGEPAGTAGTAVDARCPDPAGQALTRRGAVLGCADGALVLTEDDGAWTADTVPYPDGAPAGPVTAFHHRPGAAVLAGAAGGGDGGVWVLDVGERAWTHLDTGPAAAVSAAGEELPVLVLGEDGTLRAYDPATGEQTAAAELMDEAPEGAAVLIDTNRAYVNEPAADAVHEIDYNDDLRLARTFDLGFSPDLMVETGW</sequence>
<evidence type="ECO:0008006" key="4">
    <source>
        <dbReference type="Google" id="ProtNLM"/>
    </source>
</evidence>
<protein>
    <recommendedName>
        <fullName evidence="4">ABC transporter</fullName>
    </recommendedName>
</protein>
<evidence type="ECO:0000313" key="2">
    <source>
        <dbReference type="EMBL" id="NYI99096.1"/>
    </source>
</evidence>
<dbReference type="Gene3D" id="2.130.10.10">
    <property type="entry name" value="YVTN repeat-like/Quinoprotein amine dehydrogenase"/>
    <property type="match status" value="1"/>
</dbReference>
<dbReference type="InterPro" id="IPR011044">
    <property type="entry name" value="Quino_amine_DH_bsu"/>
</dbReference>
<organism evidence="2 3">
    <name type="scientific">Streptomonospora nanhaiensis</name>
    <dbReference type="NCBI Taxonomy" id="1323731"/>
    <lineage>
        <taxon>Bacteria</taxon>
        <taxon>Bacillati</taxon>
        <taxon>Actinomycetota</taxon>
        <taxon>Actinomycetes</taxon>
        <taxon>Streptosporangiales</taxon>
        <taxon>Nocardiopsidaceae</taxon>
        <taxon>Streptomonospora</taxon>
    </lineage>
</organism>
<dbReference type="InterPro" id="IPR015943">
    <property type="entry name" value="WD40/YVTN_repeat-like_dom_sf"/>
</dbReference>
<evidence type="ECO:0000256" key="1">
    <source>
        <dbReference type="SAM" id="SignalP"/>
    </source>
</evidence>
<proteinExistence type="predicted"/>
<dbReference type="Proteomes" id="UP000575985">
    <property type="component" value="Unassembled WGS sequence"/>
</dbReference>
<reference evidence="2 3" key="1">
    <citation type="submission" date="2020-07" db="EMBL/GenBank/DDBJ databases">
        <title>Sequencing the genomes of 1000 actinobacteria strains.</title>
        <authorList>
            <person name="Klenk H.-P."/>
        </authorList>
    </citation>
    <scope>NUCLEOTIDE SEQUENCE [LARGE SCALE GENOMIC DNA]</scope>
    <source>
        <strain evidence="2 3">DSM 45927</strain>
    </source>
</reference>
<feature type="chain" id="PRO_5038766802" description="ABC transporter" evidence="1">
    <location>
        <begin position="21"/>
        <end position="397"/>
    </location>
</feature>
<accession>A0A853BWB9</accession>
<name>A0A853BWB9_9ACTN</name>
<evidence type="ECO:0000313" key="3">
    <source>
        <dbReference type="Proteomes" id="UP000575985"/>
    </source>
</evidence>
<keyword evidence="1" id="KW-0732">Signal</keyword>
<dbReference type="AlphaFoldDB" id="A0A853BWB9"/>
<dbReference type="EMBL" id="JACCFO010000001">
    <property type="protein sequence ID" value="NYI99096.1"/>
    <property type="molecule type" value="Genomic_DNA"/>
</dbReference>
<dbReference type="PROSITE" id="PS51257">
    <property type="entry name" value="PROKAR_LIPOPROTEIN"/>
    <property type="match status" value="1"/>
</dbReference>
<dbReference type="RefSeq" id="WP_179770134.1">
    <property type="nucleotide sequence ID" value="NZ_JACCFO010000001.1"/>
</dbReference>
<gene>
    <name evidence="2" type="ORF">HNR12_005373</name>
</gene>